<sequence length="211" mass="23729">MTLLNRLCRERVARDHEEFTRKRLLAVAESRTSIKLAARSIAKYRHVIPCLKDSVGKKVTSRLGMEAVIKEYERLFCSSIATAPSRMFTPRLENTFPFTPSEVRHAMESMPSGKCSGEDKLVAEDDGYSNCTTTFRPFIRPIVVPIKKFVRQGDPISPNLFSSRRLKEIWSATRRVDNDAMGCITLTSAPCPRSRMLSNTRITQSTAGPGT</sequence>
<accession>A0A0C2HG46</accession>
<dbReference type="OrthoDB" id="410104at2759"/>
<dbReference type="Proteomes" id="UP000054047">
    <property type="component" value="Unassembled WGS sequence"/>
</dbReference>
<evidence type="ECO:0000313" key="2">
    <source>
        <dbReference type="Proteomes" id="UP000054047"/>
    </source>
</evidence>
<dbReference type="AlphaFoldDB" id="A0A0C2HG46"/>
<gene>
    <name evidence="1" type="ORF">ANCDUO_01092</name>
</gene>
<evidence type="ECO:0000313" key="1">
    <source>
        <dbReference type="EMBL" id="KIH68571.1"/>
    </source>
</evidence>
<name>A0A0C2HG46_9BILA</name>
<dbReference type="EMBL" id="KN726343">
    <property type="protein sequence ID" value="KIH68571.1"/>
    <property type="molecule type" value="Genomic_DNA"/>
</dbReference>
<keyword evidence="2" id="KW-1185">Reference proteome</keyword>
<proteinExistence type="predicted"/>
<reference evidence="1 2" key="1">
    <citation type="submission" date="2013-12" db="EMBL/GenBank/DDBJ databases">
        <title>Draft genome of the parsitic nematode Ancylostoma duodenale.</title>
        <authorList>
            <person name="Mitreva M."/>
        </authorList>
    </citation>
    <scope>NUCLEOTIDE SEQUENCE [LARGE SCALE GENOMIC DNA]</scope>
    <source>
        <strain evidence="1 2">Zhejiang</strain>
    </source>
</reference>
<protein>
    <submittedName>
        <fullName evidence="1">Uncharacterized protein</fullName>
    </submittedName>
</protein>
<organism evidence="1 2">
    <name type="scientific">Ancylostoma duodenale</name>
    <dbReference type="NCBI Taxonomy" id="51022"/>
    <lineage>
        <taxon>Eukaryota</taxon>
        <taxon>Metazoa</taxon>
        <taxon>Ecdysozoa</taxon>
        <taxon>Nematoda</taxon>
        <taxon>Chromadorea</taxon>
        <taxon>Rhabditida</taxon>
        <taxon>Rhabditina</taxon>
        <taxon>Rhabditomorpha</taxon>
        <taxon>Strongyloidea</taxon>
        <taxon>Ancylostomatidae</taxon>
        <taxon>Ancylostomatinae</taxon>
        <taxon>Ancylostoma</taxon>
    </lineage>
</organism>